<comment type="subcellular location">
    <subcellularLocation>
        <location evidence="1">Membrane</location>
        <topology evidence="1">Single-pass membrane protein</topology>
    </subcellularLocation>
</comment>
<proteinExistence type="predicted"/>
<dbReference type="InterPro" id="IPR001245">
    <property type="entry name" value="Ser-Thr/Tyr_kinase_cat_dom"/>
</dbReference>
<keyword evidence="10" id="KW-0472">Membrane</keyword>
<dbReference type="PANTHER" id="PTHR47984:SF14">
    <property type="entry name" value="OS01G0323000 PROTEIN"/>
    <property type="match status" value="1"/>
</dbReference>
<evidence type="ECO:0000256" key="1">
    <source>
        <dbReference type="ARBA" id="ARBA00004167"/>
    </source>
</evidence>
<dbReference type="EMBL" id="JACTNZ010000006">
    <property type="protein sequence ID" value="KAG5544466.1"/>
    <property type="molecule type" value="Genomic_DNA"/>
</dbReference>
<dbReference type="Pfam" id="PF07714">
    <property type="entry name" value="PK_Tyr_Ser-Thr"/>
    <property type="match status" value="1"/>
</dbReference>
<dbReference type="GO" id="GO:0005524">
    <property type="term" value="F:ATP binding"/>
    <property type="evidence" value="ECO:0007669"/>
    <property type="project" value="UniProtKB-KW"/>
</dbReference>
<evidence type="ECO:0000256" key="9">
    <source>
        <dbReference type="ARBA" id="ARBA00022989"/>
    </source>
</evidence>
<dbReference type="SUPFAM" id="SSF56112">
    <property type="entry name" value="Protein kinase-like (PK-like)"/>
    <property type="match status" value="1"/>
</dbReference>
<keyword evidence="6" id="KW-0547">Nucleotide-binding</keyword>
<evidence type="ECO:0000313" key="12">
    <source>
        <dbReference type="EMBL" id="KAG5544466.1"/>
    </source>
</evidence>
<dbReference type="Proteomes" id="UP000823749">
    <property type="component" value="Chromosome 6"/>
</dbReference>
<protein>
    <recommendedName>
        <fullName evidence="2">non-specific serine/threonine protein kinase</fullName>
        <ecNumber evidence="2">2.7.11.1</ecNumber>
    </recommendedName>
</protein>
<sequence>MLVYEYVNNGNLEQWLHGAMCQYRYLTWEARMKVLLGTACLFTPSHRDIKSSNILIDDNFNAKKSDFGLTKYPADWTSLYIMNHFRGFVSLAVVKVPPCHEGKHWESNGLSLRDFDQERENVVGVAINGGGGWGWRWRERERLQRLEEEDEAPILKSDSHTRFIIPFLEKLTISIEALWTYCLNRFLITHRYLDFMQLMINKNGTEMIWCHHIVPKFNDHKLGFNHFVFQDEGGYHRYIAEFKVGDGRNDIAKDTMNSYTAALVAKDPKDIALNDSIPEKVELEVSTQSLNFPRKFEYDFLSSLGSKDSEKGILDELKTDLARAKKGKSLFKGADGKPKKNLNPEA</sequence>
<organism evidence="12 13">
    <name type="scientific">Rhododendron griersonianum</name>
    <dbReference type="NCBI Taxonomy" id="479676"/>
    <lineage>
        <taxon>Eukaryota</taxon>
        <taxon>Viridiplantae</taxon>
        <taxon>Streptophyta</taxon>
        <taxon>Embryophyta</taxon>
        <taxon>Tracheophyta</taxon>
        <taxon>Spermatophyta</taxon>
        <taxon>Magnoliopsida</taxon>
        <taxon>eudicotyledons</taxon>
        <taxon>Gunneridae</taxon>
        <taxon>Pentapetalae</taxon>
        <taxon>asterids</taxon>
        <taxon>Ericales</taxon>
        <taxon>Ericaceae</taxon>
        <taxon>Ericoideae</taxon>
        <taxon>Rhodoreae</taxon>
        <taxon>Rhododendron</taxon>
    </lineage>
</organism>
<evidence type="ECO:0000256" key="8">
    <source>
        <dbReference type="ARBA" id="ARBA00022840"/>
    </source>
</evidence>
<name>A0AAV6JWD7_9ERIC</name>
<accession>A0AAV6JWD7</accession>
<dbReference type="PROSITE" id="PS50011">
    <property type="entry name" value="PROTEIN_KINASE_DOM"/>
    <property type="match status" value="1"/>
</dbReference>
<keyword evidence="5" id="KW-0812">Transmembrane</keyword>
<dbReference type="GO" id="GO:0004674">
    <property type="term" value="F:protein serine/threonine kinase activity"/>
    <property type="evidence" value="ECO:0007669"/>
    <property type="project" value="UniProtKB-EC"/>
</dbReference>
<keyword evidence="4" id="KW-0808">Transferase</keyword>
<evidence type="ECO:0000256" key="5">
    <source>
        <dbReference type="ARBA" id="ARBA00022692"/>
    </source>
</evidence>
<evidence type="ECO:0000259" key="11">
    <source>
        <dbReference type="PROSITE" id="PS50011"/>
    </source>
</evidence>
<evidence type="ECO:0000256" key="6">
    <source>
        <dbReference type="ARBA" id="ARBA00022741"/>
    </source>
</evidence>
<dbReference type="InterPro" id="IPR011009">
    <property type="entry name" value="Kinase-like_dom_sf"/>
</dbReference>
<dbReference type="SUPFAM" id="SSF48445">
    <property type="entry name" value="14-3-3 protein"/>
    <property type="match status" value="1"/>
</dbReference>
<reference evidence="12 13" key="1">
    <citation type="submission" date="2020-08" db="EMBL/GenBank/DDBJ databases">
        <title>Plant Genome Project.</title>
        <authorList>
            <person name="Zhang R.-G."/>
        </authorList>
    </citation>
    <scope>NUCLEOTIDE SEQUENCE [LARGE SCALE GENOMIC DNA]</scope>
    <source>
        <strain evidence="12">WSP0</strain>
        <tissue evidence="12">Leaf</tissue>
    </source>
</reference>
<evidence type="ECO:0000256" key="4">
    <source>
        <dbReference type="ARBA" id="ARBA00022679"/>
    </source>
</evidence>
<evidence type="ECO:0000256" key="2">
    <source>
        <dbReference type="ARBA" id="ARBA00012513"/>
    </source>
</evidence>
<gene>
    <name evidence="12" type="ORF">RHGRI_017029</name>
</gene>
<dbReference type="PANTHER" id="PTHR47984">
    <property type="entry name" value="OS01G0323000 PROTEIN"/>
    <property type="match status" value="1"/>
</dbReference>
<dbReference type="InterPro" id="IPR000719">
    <property type="entry name" value="Prot_kinase_dom"/>
</dbReference>
<dbReference type="InterPro" id="IPR052232">
    <property type="entry name" value="RLK_Ser/Thr-Kinase"/>
</dbReference>
<dbReference type="Gene3D" id="1.10.510.10">
    <property type="entry name" value="Transferase(Phosphotransferase) domain 1"/>
    <property type="match status" value="1"/>
</dbReference>
<dbReference type="InterPro" id="IPR036815">
    <property type="entry name" value="14-3-3_dom_sf"/>
</dbReference>
<comment type="caution">
    <text evidence="12">The sequence shown here is derived from an EMBL/GenBank/DDBJ whole genome shotgun (WGS) entry which is preliminary data.</text>
</comment>
<evidence type="ECO:0000256" key="10">
    <source>
        <dbReference type="ARBA" id="ARBA00023136"/>
    </source>
</evidence>
<evidence type="ECO:0000313" key="13">
    <source>
        <dbReference type="Proteomes" id="UP000823749"/>
    </source>
</evidence>
<dbReference type="AlphaFoldDB" id="A0AAV6JWD7"/>
<keyword evidence="9" id="KW-1133">Transmembrane helix</keyword>
<dbReference type="Gene3D" id="1.20.190.20">
    <property type="entry name" value="14-3-3 domain"/>
    <property type="match status" value="1"/>
</dbReference>
<keyword evidence="13" id="KW-1185">Reference proteome</keyword>
<keyword evidence="3" id="KW-0597">Phosphoprotein</keyword>
<feature type="domain" description="Protein kinase" evidence="11">
    <location>
        <begin position="1"/>
        <end position="229"/>
    </location>
</feature>
<keyword evidence="8" id="KW-0067">ATP-binding</keyword>
<dbReference type="EC" id="2.7.11.1" evidence="2"/>
<evidence type="ECO:0000256" key="3">
    <source>
        <dbReference type="ARBA" id="ARBA00022553"/>
    </source>
</evidence>
<evidence type="ECO:0000256" key="7">
    <source>
        <dbReference type="ARBA" id="ARBA00022777"/>
    </source>
</evidence>
<keyword evidence="7" id="KW-0418">Kinase</keyword>
<dbReference type="GO" id="GO:0016020">
    <property type="term" value="C:membrane"/>
    <property type="evidence" value="ECO:0007669"/>
    <property type="project" value="UniProtKB-SubCell"/>
</dbReference>